<evidence type="ECO:0000256" key="3">
    <source>
        <dbReference type="ARBA" id="ARBA00023237"/>
    </source>
</evidence>
<keyword evidence="3" id="KW-0998">Cell outer membrane</keyword>
<dbReference type="SUPFAM" id="SSF103088">
    <property type="entry name" value="OmpA-like"/>
    <property type="match status" value="1"/>
</dbReference>
<dbReference type="PROSITE" id="PS51123">
    <property type="entry name" value="OMPA_2"/>
    <property type="match status" value="1"/>
</dbReference>
<gene>
    <name evidence="6" type="ORF">SAMN05444398_10838</name>
</gene>
<keyword evidence="7" id="KW-1185">Reference proteome</keyword>
<evidence type="ECO:0000313" key="6">
    <source>
        <dbReference type="EMBL" id="SHL97697.1"/>
    </source>
</evidence>
<dbReference type="InterPro" id="IPR036737">
    <property type="entry name" value="OmpA-like_sf"/>
</dbReference>
<accession>A0A1M7F1W6</accession>
<dbReference type="PRINTS" id="PR01021">
    <property type="entry name" value="OMPADOMAIN"/>
</dbReference>
<name>A0A1M7F1W6_9RHOB</name>
<reference evidence="6 7" key="1">
    <citation type="submission" date="2016-11" db="EMBL/GenBank/DDBJ databases">
        <authorList>
            <person name="Jaros S."/>
            <person name="Januszkiewicz K."/>
            <person name="Wedrychowicz H."/>
        </authorList>
    </citation>
    <scope>NUCLEOTIDE SEQUENCE [LARGE SCALE GENOMIC DNA]</scope>
    <source>
        <strain evidence="6 7">DSM 29589</strain>
    </source>
</reference>
<dbReference type="PANTHER" id="PTHR30329">
    <property type="entry name" value="STATOR ELEMENT OF FLAGELLAR MOTOR COMPLEX"/>
    <property type="match status" value="1"/>
</dbReference>
<dbReference type="InterPro" id="IPR050330">
    <property type="entry name" value="Bact_OuterMem_StrucFunc"/>
</dbReference>
<dbReference type="OrthoDB" id="9792021at2"/>
<feature type="domain" description="OmpA-like" evidence="5">
    <location>
        <begin position="196"/>
        <end position="312"/>
    </location>
</feature>
<dbReference type="PANTHER" id="PTHR30329:SF21">
    <property type="entry name" value="LIPOPROTEIN YIAD-RELATED"/>
    <property type="match status" value="1"/>
</dbReference>
<dbReference type="Proteomes" id="UP000183974">
    <property type="component" value="Unassembled WGS sequence"/>
</dbReference>
<dbReference type="STRING" id="337701.SAMN05444398_10838"/>
<dbReference type="CDD" id="cd07185">
    <property type="entry name" value="OmpA_C-like"/>
    <property type="match status" value="1"/>
</dbReference>
<dbReference type="AlphaFoldDB" id="A0A1M7F1W6"/>
<organism evidence="6 7">
    <name type="scientific">Roseovarius pacificus</name>
    <dbReference type="NCBI Taxonomy" id="337701"/>
    <lineage>
        <taxon>Bacteria</taxon>
        <taxon>Pseudomonadati</taxon>
        <taxon>Pseudomonadota</taxon>
        <taxon>Alphaproteobacteria</taxon>
        <taxon>Rhodobacterales</taxon>
        <taxon>Roseobacteraceae</taxon>
        <taxon>Roseovarius</taxon>
    </lineage>
</organism>
<evidence type="ECO:0000313" key="7">
    <source>
        <dbReference type="Proteomes" id="UP000183974"/>
    </source>
</evidence>
<dbReference type="InterPro" id="IPR006664">
    <property type="entry name" value="OMP_bac"/>
</dbReference>
<dbReference type="Gene3D" id="3.30.1330.60">
    <property type="entry name" value="OmpA-like domain"/>
    <property type="match status" value="1"/>
</dbReference>
<sequence>MLARLALLVGLVLLPVAGHALDLSIPGNASLTREISQDSDSYRLPLGPFEDGTLRTLRIEGPSVQQAWRIEGQGMTTAQIFLPLRDQIEAQGFDILFDCAGSACGGFDFRFNTRVMAAPDIYVDLLDYRFLSARKDAQGEAAAEYVSVLVSRSGRMGYVQIMQAGQAASAASVGTVTARPAPAPVATGELEQALLRDGHVILSDLVFETGASDLSDTEHASLQALAAFLRADPDRRIALVGHTDSVGGLDDNIALSRRRAASVLERLVSAHDVPRTQLESNGIGYLSPIMANTTPEGREANRRVEAVLLDTD</sequence>
<protein>
    <submittedName>
        <fullName evidence="6">OmpA-OmpF porin, OOP family</fullName>
    </submittedName>
</protein>
<evidence type="ECO:0000259" key="5">
    <source>
        <dbReference type="PROSITE" id="PS51123"/>
    </source>
</evidence>
<dbReference type="RefSeq" id="WP_073035347.1">
    <property type="nucleotide sequence ID" value="NZ_BMLR01000009.1"/>
</dbReference>
<dbReference type="EMBL" id="FRBR01000008">
    <property type="protein sequence ID" value="SHL97697.1"/>
    <property type="molecule type" value="Genomic_DNA"/>
</dbReference>
<dbReference type="Pfam" id="PF00691">
    <property type="entry name" value="OmpA"/>
    <property type="match status" value="1"/>
</dbReference>
<keyword evidence="2 4" id="KW-0472">Membrane</keyword>
<evidence type="ECO:0000256" key="2">
    <source>
        <dbReference type="ARBA" id="ARBA00023136"/>
    </source>
</evidence>
<proteinExistence type="predicted"/>
<evidence type="ECO:0000256" key="1">
    <source>
        <dbReference type="ARBA" id="ARBA00004442"/>
    </source>
</evidence>
<dbReference type="GO" id="GO:0009279">
    <property type="term" value="C:cell outer membrane"/>
    <property type="evidence" value="ECO:0007669"/>
    <property type="project" value="UniProtKB-SubCell"/>
</dbReference>
<comment type="subcellular location">
    <subcellularLocation>
        <location evidence="1">Cell outer membrane</location>
    </subcellularLocation>
</comment>
<dbReference type="InterPro" id="IPR006665">
    <property type="entry name" value="OmpA-like"/>
</dbReference>
<evidence type="ECO:0000256" key="4">
    <source>
        <dbReference type="PROSITE-ProRule" id="PRU00473"/>
    </source>
</evidence>